<evidence type="ECO:0000313" key="4">
    <source>
        <dbReference type="EMBL" id="KNZ40927.1"/>
    </source>
</evidence>
<organism evidence="4 5">
    <name type="scientific">Acetobacterium bakii</name>
    <dbReference type="NCBI Taxonomy" id="52689"/>
    <lineage>
        <taxon>Bacteria</taxon>
        <taxon>Bacillati</taxon>
        <taxon>Bacillota</taxon>
        <taxon>Clostridia</taxon>
        <taxon>Eubacteriales</taxon>
        <taxon>Eubacteriaceae</taxon>
        <taxon>Acetobacterium</taxon>
    </lineage>
</organism>
<dbReference type="RefSeq" id="WP_050741134.1">
    <property type="nucleotide sequence ID" value="NZ_LGYO01000040.1"/>
</dbReference>
<dbReference type="GO" id="GO:0007165">
    <property type="term" value="P:signal transduction"/>
    <property type="evidence" value="ECO:0007669"/>
    <property type="project" value="InterPro"/>
</dbReference>
<dbReference type="PANTHER" id="PTHR43156">
    <property type="entry name" value="STAGE II SPORULATION PROTEIN E-RELATED"/>
    <property type="match status" value="1"/>
</dbReference>
<dbReference type="GO" id="GO:0016020">
    <property type="term" value="C:membrane"/>
    <property type="evidence" value="ECO:0007669"/>
    <property type="project" value="InterPro"/>
</dbReference>
<dbReference type="PANTHER" id="PTHR43156:SF2">
    <property type="entry name" value="STAGE II SPORULATION PROTEIN E"/>
    <property type="match status" value="1"/>
</dbReference>
<dbReference type="PATRIC" id="fig|52689.4.peg.2424"/>
<sequence>MNRQKSIRKISLRTKFTTASMILALVLCMIIILISYFSYRDSMFDRYEENITSLVHTAADLVPVEKVNQYYETMETDADYDLLIKQFQIIQEQNNLEYLYAYVPTEEGLNVFAQGTKPGEAGNFVLGDVLGTDYYPIEDIESANALFTNPDKPKIYITRGSDFGYLITAFEVIRDDGGNPLLVVGADMSMKVIDDTLRAYILLVSGISLLIFGTFITVYLVFLNKSIINPLQVIVDNATDFVNINMDDNIGEIVALHIDVKTGDEIEMLAEAFNKMTSDISRYIKELTSVTSERERIETELRIAKLIQEGMLPRNFDFPERDEFTLYASMRAAKDVGGDFYDFFFVDDDTFCIAIGDVSGKGVPAALFMAMTKATVKDLVLRRLPVDEVMTEANINLCKNNEQGMFVTLFIAVINVKTGVFQWCDAGHDPAIIWKKDGSVEMLKGKKGFVCAGLETAVYKMNESTIEKGDIIYLYTDGIPEANNTTGQFYGMDRLINLISSKAEHDIKSLCASVLDDVDKFALSEPQFDDITMLGFKFVGVRE</sequence>
<keyword evidence="2" id="KW-0472">Membrane</keyword>
<dbReference type="AlphaFoldDB" id="A0A0L6TXY2"/>
<feature type="transmembrane region" description="Helical" evidence="2">
    <location>
        <begin position="21"/>
        <end position="39"/>
    </location>
</feature>
<accession>A0A0L6TXY2</accession>
<dbReference type="Gene3D" id="3.60.40.10">
    <property type="entry name" value="PPM-type phosphatase domain"/>
    <property type="match status" value="1"/>
</dbReference>
<dbReference type="PROSITE" id="PS50885">
    <property type="entry name" value="HAMP"/>
    <property type="match status" value="1"/>
</dbReference>
<proteinExistence type="predicted"/>
<dbReference type="Proteomes" id="UP000036873">
    <property type="component" value="Unassembled WGS sequence"/>
</dbReference>
<gene>
    <name evidence="4" type="ORF">AKG39_14555</name>
</gene>
<dbReference type="OrthoDB" id="9763484at2"/>
<dbReference type="InterPro" id="IPR001932">
    <property type="entry name" value="PPM-type_phosphatase-like_dom"/>
</dbReference>
<name>A0A0L6TXY2_9FIRM</name>
<keyword evidence="1" id="KW-0378">Hydrolase</keyword>
<dbReference type="SMART" id="SM00331">
    <property type="entry name" value="PP2C_SIG"/>
    <property type="match status" value="1"/>
</dbReference>
<feature type="domain" description="HAMP" evidence="3">
    <location>
        <begin position="258"/>
        <end position="285"/>
    </location>
</feature>
<dbReference type="InterPro" id="IPR052016">
    <property type="entry name" value="Bact_Sigma-Reg"/>
</dbReference>
<dbReference type="STRING" id="52689.AKG39_14555"/>
<keyword evidence="2" id="KW-1133">Transmembrane helix</keyword>
<dbReference type="InterPro" id="IPR036457">
    <property type="entry name" value="PPM-type-like_dom_sf"/>
</dbReference>
<dbReference type="CDD" id="cd06225">
    <property type="entry name" value="HAMP"/>
    <property type="match status" value="1"/>
</dbReference>
<dbReference type="EMBL" id="LGYO01000040">
    <property type="protein sequence ID" value="KNZ40927.1"/>
    <property type="molecule type" value="Genomic_DNA"/>
</dbReference>
<dbReference type="GO" id="GO:0016791">
    <property type="term" value="F:phosphatase activity"/>
    <property type="evidence" value="ECO:0007669"/>
    <property type="project" value="TreeGrafter"/>
</dbReference>
<keyword evidence="5" id="KW-1185">Reference proteome</keyword>
<evidence type="ECO:0000256" key="1">
    <source>
        <dbReference type="ARBA" id="ARBA00022801"/>
    </source>
</evidence>
<dbReference type="Gene3D" id="6.10.340.10">
    <property type="match status" value="1"/>
</dbReference>
<evidence type="ECO:0000256" key="2">
    <source>
        <dbReference type="SAM" id="Phobius"/>
    </source>
</evidence>
<reference evidence="5" key="1">
    <citation type="submission" date="2015-07" db="EMBL/GenBank/DDBJ databases">
        <title>Draft genome sequence of Acetobacterium bakii DSM 8293, a potential psychrophilic chemical producer through syngas fermentation.</title>
        <authorList>
            <person name="Song Y."/>
            <person name="Hwang S."/>
            <person name="Cho B.-K."/>
        </authorList>
    </citation>
    <scope>NUCLEOTIDE SEQUENCE [LARGE SCALE GENOMIC DNA]</scope>
    <source>
        <strain evidence="5">DSM 8239</strain>
    </source>
</reference>
<feature type="transmembrane region" description="Helical" evidence="2">
    <location>
        <begin position="199"/>
        <end position="222"/>
    </location>
</feature>
<dbReference type="Pfam" id="PF07228">
    <property type="entry name" value="SpoIIE"/>
    <property type="match status" value="1"/>
</dbReference>
<dbReference type="InterPro" id="IPR003660">
    <property type="entry name" value="HAMP_dom"/>
</dbReference>
<evidence type="ECO:0000313" key="5">
    <source>
        <dbReference type="Proteomes" id="UP000036873"/>
    </source>
</evidence>
<dbReference type="SUPFAM" id="SSF81606">
    <property type="entry name" value="PP2C-like"/>
    <property type="match status" value="1"/>
</dbReference>
<evidence type="ECO:0000259" key="3">
    <source>
        <dbReference type="PROSITE" id="PS50885"/>
    </source>
</evidence>
<keyword evidence="2" id="KW-0812">Transmembrane</keyword>
<protein>
    <recommendedName>
        <fullName evidence="3">HAMP domain-containing protein</fullName>
    </recommendedName>
</protein>
<comment type="caution">
    <text evidence="4">The sequence shown here is derived from an EMBL/GenBank/DDBJ whole genome shotgun (WGS) entry which is preliminary data.</text>
</comment>